<accession>A0ABU1AHP4</accession>
<dbReference type="InterPro" id="IPR036502">
    <property type="entry name" value="NiSOD_sf"/>
</dbReference>
<reference evidence="2 3" key="1">
    <citation type="submission" date="2023-04" db="EMBL/GenBank/DDBJ databases">
        <title>A novel bacteria isolated from coastal sediment.</title>
        <authorList>
            <person name="Liu X.-J."/>
            <person name="Du Z.-J."/>
        </authorList>
    </citation>
    <scope>NUCLEOTIDE SEQUENCE [LARGE SCALE GENOMIC DNA]</scope>
    <source>
        <strain evidence="2 3">SDUM461004</strain>
    </source>
</reference>
<gene>
    <name evidence="2" type="ORF">QEH59_07235</name>
</gene>
<feature type="chain" id="PRO_5046235143" evidence="1">
    <location>
        <begin position="23"/>
        <end position="155"/>
    </location>
</feature>
<dbReference type="InterPro" id="IPR014123">
    <property type="entry name" value="Superoxide_dismutase_Ni-type"/>
</dbReference>
<evidence type="ECO:0000313" key="3">
    <source>
        <dbReference type="Proteomes" id="UP001243717"/>
    </source>
</evidence>
<dbReference type="RefSeq" id="WP_308984695.1">
    <property type="nucleotide sequence ID" value="NZ_JARXIC010000009.1"/>
</dbReference>
<protein>
    <submittedName>
        <fullName evidence="2">Superoxide dismutase [Ni]</fullName>
    </submittedName>
</protein>
<evidence type="ECO:0000256" key="1">
    <source>
        <dbReference type="SAM" id="SignalP"/>
    </source>
</evidence>
<proteinExistence type="predicted"/>
<sequence length="155" mass="17658">MKNLYILTIALASLFSTASLSAHCQVPCGIYGDEMKFGELEQHIETIAKASKSIREIAAKDTLTAQDQQQLIRWTNNKESHAQKIIDETANYFLAQRIKADADHYTDKLEVLHHIIVYSMKSKQSVEAEPVETLAKKLAAFKELYLDHDHEHHTH</sequence>
<dbReference type="Pfam" id="PF09055">
    <property type="entry name" value="Sod_Ni"/>
    <property type="match status" value="1"/>
</dbReference>
<comment type="caution">
    <text evidence="2">The sequence shown here is derived from an EMBL/GenBank/DDBJ whole genome shotgun (WGS) entry which is preliminary data.</text>
</comment>
<dbReference type="Proteomes" id="UP001243717">
    <property type="component" value="Unassembled WGS sequence"/>
</dbReference>
<feature type="signal peptide" evidence="1">
    <location>
        <begin position="1"/>
        <end position="22"/>
    </location>
</feature>
<organism evidence="2 3">
    <name type="scientific">Thalassobacterium sedimentorum</name>
    <dbReference type="NCBI Taxonomy" id="3041258"/>
    <lineage>
        <taxon>Bacteria</taxon>
        <taxon>Pseudomonadati</taxon>
        <taxon>Verrucomicrobiota</taxon>
        <taxon>Opitutia</taxon>
        <taxon>Puniceicoccales</taxon>
        <taxon>Coraliomargaritaceae</taxon>
        <taxon>Thalassobacterium</taxon>
    </lineage>
</organism>
<name>A0ABU1AHP4_9BACT</name>
<dbReference type="Gene3D" id="1.20.120.400">
    <property type="entry name" value="Nickel-containing superoxide dismutase"/>
    <property type="match status" value="1"/>
</dbReference>
<evidence type="ECO:0000313" key="2">
    <source>
        <dbReference type="EMBL" id="MDQ8194212.1"/>
    </source>
</evidence>
<keyword evidence="3" id="KW-1185">Reference proteome</keyword>
<keyword evidence="1" id="KW-0732">Signal</keyword>
<dbReference type="EMBL" id="JARXIC010000009">
    <property type="protein sequence ID" value="MDQ8194212.1"/>
    <property type="molecule type" value="Genomic_DNA"/>
</dbReference>